<dbReference type="Pfam" id="PF00561">
    <property type="entry name" value="Abhydrolase_1"/>
    <property type="match status" value="1"/>
</dbReference>
<feature type="domain" description="AB hydrolase-1" evidence="3">
    <location>
        <begin position="45"/>
        <end position="287"/>
    </location>
</feature>
<dbReference type="Proteomes" id="UP001608902">
    <property type="component" value="Unassembled WGS sequence"/>
</dbReference>
<accession>A0ABD6EE58</accession>
<dbReference type="EMBL" id="JBGFUD010001051">
    <property type="protein sequence ID" value="MFH4975671.1"/>
    <property type="molecule type" value="Genomic_DNA"/>
</dbReference>
<dbReference type="InterPro" id="IPR012020">
    <property type="entry name" value="ABHD4"/>
</dbReference>
<proteinExistence type="inferred from homology"/>
<dbReference type="InterPro" id="IPR029058">
    <property type="entry name" value="AB_hydrolase_fold"/>
</dbReference>
<protein>
    <recommendedName>
        <fullName evidence="3">AB hydrolase-1 domain-containing protein</fullName>
    </recommendedName>
</protein>
<dbReference type="Gene3D" id="3.40.50.1820">
    <property type="entry name" value="alpha/beta hydrolase"/>
    <property type="match status" value="1"/>
</dbReference>
<keyword evidence="5" id="KW-1185">Reference proteome</keyword>
<comment type="caution">
    <text evidence="4">The sequence shown here is derived from an EMBL/GenBank/DDBJ whole genome shotgun (WGS) entry which is preliminary data.</text>
</comment>
<comment type="similarity">
    <text evidence="1">Belongs to the AB hydrolase superfamily. AB hydrolase 4 family.</text>
</comment>
<evidence type="ECO:0000313" key="4">
    <source>
        <dbReference type="EMBL" id="MFH4975671.1"/>
    </source>
</evidence>
<evidence type="ECO:0000256" key="2">
    <source>
        <dbReference type="PIRSR" id="PIRSR005211-1"/>
    </source>
</evidence>
<evidence type="ECO:0000256" key="1">
    <source>
        <dbReference type="ARBA" id="ARBA00010884"/>
    </source>
</evidence>
<organism evidence="4 5">
    <name type="scientific">Gnathostoma spinigerum</name>
    <dbReference type="NCBI Taxonomy" id="75299"/>
    <lineage>
        <taxon>Eukaryota</taxon>
        <taxon>Metazoa</taxon>
        <taxon>Ecdysozoa</taxon>
        <taxon>Nematoda</taxon>
        <taxon>Chromadorea</taxon>
        <taxon>Rhabditida</taxon>
        <taxon>Spirurina</taxon>
        <taxon>Gnathostomatomorpha</taxon>
        <taxon>Gnathostomatoidea</taxon>
        <taxon>Gnathostomatidae</taxon>
        <taxon>Gnathostoma</taxon>
    </lineage>
</organism>
<dbReference type="AlphaFoldDB" id="A0ABD6EE58"/>
<dbReference type="PANTHER" id="PTHR10794">
    <property type="entry name" value="ABHYDROLASE DOMAIN-CONTAINING PROTEIN"/>
    <property type="match status" value="1"/>
</dbReference>
<feature type="active site" description="Charge relay system" evidence="2">
    <location>
        <position position="126"/>
    </location>
</feature>
<reference evidence="4 5" key="1">
    <citation type="submission" date="2024-08" db="EMBL/GenBank/DDBJ databases">
        <title>Gnathostoma spinigerum genome.</title>
        <authorList>
            <person name="Gonzalez-Bertolin B."/>
            <person name="Monzon S."/>
            <person name="Zaballos A."/>
            <person name="Jimenez P."/>
            <person name="Dekumyoy P."/>
            <person name="Varona S."/>
            <person name="Cuesta I."/>
            <person name="Sumanam S."/>
            <person name="Adisakwattana P."/>
            <person name="Gasser R.B."/>
            <person name="Hernandez-Gonzalez A."/>
            <person name="Young N.D."/>
            <person name="Perteguer M.J."/>
        </authorList>
    </citation>
    <scope>NUCLEOTIDE SEQUENCE [LARGE SCALE GENOMIC DNA]</scope>
    <source>
        <strain evidence="4">AL3</strain>
        <tissue evidence="4">Liver</tissue>
    </source>
</reference>
<name>A0ABD6EE58_9BILA</name>
<dbReference type="InterPro" id="IPR000073">
    <property type="entry name" value="AB_hydrolase_1"/>
</dbReference>
<feature type="active site" description="Charge relay system" evidence="2">
    <location>
        <position position="283"/>
    </location>
</feature>
<dbReference type="SUPFAM" id="SSF53474">
    <property type="entry name" value="alpha/beta-Hydrolases"/>
    <property type="match status" value="1"/>
</dbReference>
<dbReference type="InterPro" id="IPR050960">
    <property type="entry name" value="AB_hydrolase_4_sf"/>
</dbReference>
<evidence type="ECO:0000259" key="3">
    <source>
        <dbReference type="Pfam" id="PF00561"/>
    </source>
</evidence>
<evidence type="ECO:0000313" key="5">
    <source>
        <dbReference type="Proteomes" id="UP001608902"/>
    </source>
</evidence>
<gene>
    <name evidence="4" type="ORF">AB6A40_002380</name>
</gene>
<dbReference type="PIRSF" id="PIRSF005211">
    <property type="entry name" value="Ab_hydro_YheT"/>
    <property type="match status" value="1"/>
</dbReference>
<sequence length="315" mass="34933">MQTLFRQLFRPRPSLSFEREIIGFDDGGECAVDWMFPKGTNELTPLVVYLPGITGSTHDCAYILHSVAQSSTLGYRSVVVNCRGLGGVPLKTPRTYNAANTSDLKYIMSLIRDRFPHAPKIGCGFSMGGMLLWNYLASFSSADECGLKAALCISSPWNPVESSFEFEKFFPRVVFNAHLAENLKRLISPYEEMFAGICDWEAVMASKTVREFDKAFVVPVFGYNTWLDYYQDAALDWKVDRIPIPTLCLNAADDCFSPVGAIPFQNIARSKNVAVAVTEHGGHLAFMRDSNPASPGLIDDLIVQFSSMIFSGKSI</sequence>
<feature type="active site" description="Charge relay system" evidence="2">
    <location>
        <position position="254"/>
    </location>
</feature>
<dbReference type="PANTHER" id="PTHR10794:SF63">
    <property type="entry name" value="ALPHA_BETA HYDROLASE 1, ISOFORM A"/>
    <property type="match status" value="1"/>
</dbReference>